<evidence type="ECO:0000313" key="2">
    <source>
        <dbReference type="EMBL" id="CAD9762069.1"/>
    </source>
</evidence>
<accession>A0A7S2TNY3</accession>
<name>A0A7S2TNY3_9EUKA</name>
<proteinExistence type="predicted"/>
<keyword evidence="1" id="KW-1133">Transmembrane helix</keyword>
<reference evidence="2" key="1">
    <citation type="submission" date="2021-01" db="EMBL/GenBank/DDBJ databases">
        <authorList>
            <person name="Corre E."/>
            <person name="Pelletier E."/>
            <person name="Niang G."/>
            <person name="Scheremetjew M."/>
            <person name="Finn R."/>
            <person name="Kale V."/>
            <person name="Holt S."/>
            <person name="Cochrane G."/>
            <person name="Meng A."/>
            <person name="Brown T."/>
            <person name="Cohen L."/>
        </authorList>
    </citation>
    <scope>NUCLEOTIDE SEQUENCE</scope>
    <source>
        <strain evidence="2">CCMP622</strain>
    </source>
</reference>
<organism evidence="2">
    <name type="scientific">Lotharella oceanica</name>
    <dbReference type="NCBI Taxonomy" id="641309"/>
    <lineage>
        <taxon>Eukaryota</taxon>
        <taxon>Sar</taxon>
        <taxon>Rhizaria</taxon>
        <taxon>Cercozoa</taxon>
        <taxon>Chlorarachniophyceae</taxon>
        <taxon>Lotharella</taxon>
    </lineage>
</organism>
<feature type="transmembrane region" description="Helical" evidence="1">
    <location>
        <begin position="157"/>
        <end position="179"/>
    </location>
</feature>
<keyword evidence="1" id="KW-0812">Transmembrane</keyword>
<evidence type="ECO:0000256" key="1">
    <source>
        <dbReference type="SAM" id="Phobius"/>
    </source>
</evidence>
<feature type="transmembrane region" description="Helical" evidence="1">
    <location>
        <begin position="233"/>
        <end position="261"/>
    </location>
</feature>
<feature type="transmembrane region" description="Helical" evidence="1">
    <location>
        <begin position="59"/>
        <end position="82"/>
    </location>
</feature>
<dbReference type="EMBL" id="HBHP01014342">
    <property type="protein sequence ID" value="CAD9762069.1"/>
    <property type="molecule type" value="Transcribed_RNA"/>
</dbReference>
<feature type="transmembrane region" description="Helical" evidence="1">
    <location>
        <begin position="29"/>
        <end position="47"/>
    </location>
</feature>
<keyword evidence="1" id="KW-0472">Membrane</keyword>
<feature type="transmembrane region" description="Helical" evidence="1">
    <location>
        <begin position="94"/>
        <end position="111"/>
    </location>
</feature>
<gene>
    <name evidence="2" type="ORF">LSP00402_LOCUS8990</name>
</gene>
<dbReference type="AlphaFoldDB" id="A0A7S2TNY3"/>
<sequence>MAYEAVERQADYMVARKHGLFLWRKWNSFLPLIFAAEIFFFCSLTALRHSEGHLTKGQAAGVYSLCAMLTIWGVVATLMTNAGWFSSDAVLKTFPGFWIPALPLLVIALGMSSEDARIGMVRIVQWSRPSWFVGLQCVRVLAIGSLVKWHQGLFPPILAKFVAIPDTIYGFSALVMLMLELSEDVEVTKQAYIVWNVLGILAVWPVGCFAISADMPGPLQILRTQFPPNLVVLQLPLALGPLLVVPILLGTNLLVACVYYWEEGKERSVF</sequence>
<protein>
    <submittedName>
        <fullName evidence="2">Uncharacterized protein</fullName>
    </submittedName>
</protein>
<feature type="transmembrane region" description="Helical" evidence="1">
    <location>
        <begin position="191"/>
        <end position="213"/>
    </location>
</feature>